<name>A0ACB9YKS2_9PEZI</name>
<protein>
    <submittedName>
        <fullName evidence="1">Uncharacterized protein</fullName>
    </submittedName>
</protein>
<gene>
    <name evidence="1" type="ORF">F4820DRAFT_157821</name>
</gene>
<dbReference type="EMBL" id="MU393627">
    <property type="protein sequence ID" value="KAI4859544.1"/>
    <property type="molecule type" value="Genomic_DNA"/>
</dbReference>
<organism evidence="1 2">
    <name type="scientific">Hypoxylon rubiginosum</name>
    <dbReference type="NCBI Taxonomy" id="110542"/>
    <lineage>
        <taxon>Eukaryota</taxon>
        <taxon>Fungi</taxon>
        <taxon>Dikarya</taxon>
        <taxon>Ascomycota</taxon>
        <taxon>Pezizomycotina</taxon>
        <taxon>Sordariomycetes</taxon>
        <taxon>Xylariomycetidae</taxon>
        <taxon>Xylariales</taxon>
        <taxon>Hypoxylaceae</taxon>
        <taxon>Hypoxylon</taxon>
    </lineage>
</organism>
<comment type="caution">
    <text evidence="1">The sequence shown here is derived from an EMBL/GenBank/DDBJ whole genome shotgun (WGS) entry which is preliminary data.</text>
</comment>
<reference evidence="1 2" key="1">
    <citation type="journal article" date="2022" name="New Phytol.">
        <title>Ecological generalism drives hyperdiversity of secondary metabolite gene clusters in xylarialean endophytes.</title>
        <authorList>
            <person name="Franco M.E.E."/>
            <person name="Wisecaver J.H."/>
            <person name="Arnold A.E."/>
            <person name="Ju Y.M."/>
            <person name="Slot J.C."/>
            <person name="Ahrendt S."/>
            <person name="Moore L.P."/>
            <person name="Eastman K.E."/>
            <person name="Scott K."/>
            <person name="Konkel Z."/>
            <person name="Mondo S.J."/>
            <person name="Kuo A."/>
            <person name="Hayes R.D."/>
            <person name="Haridas S."/>
            <person name="Andreopoulos B."/>
            <person name="Riley R."/>
            <person name="LaButti K."/>
            <person name="Pangilinan J."/>
            <person name="Lipzen A."/>
            <person name="Amirebrahimi M."/>
            <person name="Yan J."/>
            <person name="Adam C."/>
            <person name="Keymanesh K."/>
            <person name="Ng V."/>
            <person name="Louie K."/>
            <person name="Northen T."/>
            <person name="Drula E."/>
            <person name="Henrissat B."/>
            <person name="Hsieh H.M."/>
            <person name="Youens-Clark K."/>
            <person name="Lutzoni F."/>
            <person name="Miadlikowska J."/>
            <person name="Eastwood D.C."/>
            <person name="Hamelin R.C."/>
            <person name="Grigoriev I.V."/>
            <person name="U'Ren J.M."/>
        </authorList>
    </citation>
    <scope>NUCLEOTIDE SEQUENCE [LARGE SCALE GENOMIC DNA]</scope>
    <source>
        <strain evidence="1 2">CBS 119005</strain>
    </source>
</reference>
<evidence type="ECO:0000313" key="1">
    <source>
        <dbReference type="EMBL" id="KAI4859544.1"/>
    </source>
</evidence>
<accession>A0ACB9YKS2</accession>
<dbReference type="Proteomes" id="UP001497700">
    <property type="component" value="Unassembled WGS sequence"/>
</dbReference>
<sequence>MRSSTPRLWVVALLAAPFVQYGVLGQSATITSPPSPTITADPFRGYAVAETTTIPIYCPSGEIFTTSAGFAACCASTSTQCAFATACKDNAIVFKDGATSNCGPLRCQSLKIFPTFPADGSALIEPVCAGAGEVSTLFRAMPLTSKLVLPLTAVGSTAAIAAEAAATATSSGTTPAPTAPATAVAGSDASNASSSPNFIIAIVGAILGTMIFVALVLLALMYGRKRGNTKDSTEIKSQQPWKPSPDALASRQSSSEMEMKPRSASPYNPGVPPRPPPPPRQHIGMLPIPRSKFEDRTDWRSPVISRPLAPYT</sequence>
<keyword evidence="2" id="KW-1185">Reference proteome</keyword>
<proteinExistence type="predicted"/>
<evidence type="ECO:0000313" key="2">
    <source>
        <dbReference type="Proteomes" id="UP001497700"/>
    </source>
</evidence>